<accession>A0A4Y2ETK9</accession>
<dbReference type="Proteomes" id="UP000499080">
    <property type="component" value="Unassembled WGS sequence"/>
</dbReference>
<protein>
    <submittedName>
        <fullName evidence="1">Uncharacterized protein</fullName>
    </submittedName>
</protein>
<name>A0A4Y2ETK9_ARAVE</name>
<reference evidence="1 3" key="1">
    <citation type="journal article" date="2019" name="Sci. Rep.">
        <title>Orb-weaving spider Araneus ventricosus genome elucidates the spidroin gene catalogue.</title>
        <authorList>
            <person name="Kono N."/>
            <person name="Nakamura H."/>
            <person name="Ohtoshi R."/>
            <person name="Moran D.A.P."/>
            <person name="Shinohara A."/>
            <person name="Yoshida Y."/>
            <person name="Fujiwara M."/>
            <person name="Mori M."/>
            <person name="Tomita M."/>
            <person name="Arakawa K."/>
        </authorList>
    </citation>
    <scope>NUCLEOTIDE SEQUENCE [LARGE SCALE GENOMIC DNA]</scope>
</reference>
<gene>
    <name evidence="1" type="ORF">AVEN_239262_1</name>
    <name evidence="2" type="ORF">AVEN_27856_1</name>
</gene>
<evidence type="ECO:0000313" key="2">
    <source>
        <dbReference type="EMBL" id="GBM31526.1"/>
    </source>
</evidence>
<dbReference type="EMBL" id="BGPR01093585">
    <property type="protein sequence ID" value="GBM31508.1"/>
    <property type="molecule type" value="Genomic_DNA"/>
</dbReference>
<dbReference type="AlphaFoldDB" id="A0A4Y2ETK9"/>
<comment type="caution">
    <text evidence="1">The sequence shown here is derived from an EMBL/GenBank/DDBJ whole genome shotgun (WGS) entry which is preliminary data.</text>
</comment>
<keyword evidence="3" id="KW-1185">Reference proteome</keyword>
<dbReference type="OrthoDB" id="6424441at2759"/>
<evidence type="ECO:0000313" key="3">
    <source>
        <dbReference type="Proteomes" id="UP000499080"/>
    </source>
</evidence>
<dbReference type="EMBL" id="BGPR01093589">
    <property type="protein sequence ID" value="GBM31526.1"/>
    <property type="molecule type" value="Genomic_DNA"/>
</dbReference>
<sequence length="189" mass="21650">MGELGCFHVIEADFVSGVKLCTRDITCDDLEKKVSHEEVQQPVKNFLRLLGIDFYQDSFSKFISRYNKCISVGGEYVEKYPKVCTLLLLKLSFVGINRCFLKRLLIDFDQIKNYSCIPEIYYVADPSFSQDVPFRITPNISTFITPIGILGYVKLAMSATARCFYRHNEKFESVLKAICLNETADCLFT</sequence>
<feature type="non-terminal residue" evidence="1">
    <location>
        <position position="189"/>
    </location>
</feature>
<evidence type="ECO:0000313" key="1">
    <source>
        <dbReference type="EMBL" id="GBM31508.1"/>
    </source>
</evidence>
<proteinExistence type="predicted"/>
<organism evidence="1 3">
    <name type="scientific">Araneus ventricosus</name>
    <name type="common">Orbweaver spider</name>
    <name type="synonym">Epeira ventricosa</name>
    <dbReference type="NCBI Taxonomy" id="182803"/>
    <lineage>
        <taxon>Eukaryota</taxon>
        <taxon>Metazoa</taxon>
        <taxon>Ecdysozoa</taxon>
        <taxon>Arthropoda</taxon>
        <taxon>Chelicerata</taxon>
        <taxon>Arachnida</taxon>
        <taxon>Araneae</taxon>
        <taxon>Araneomorphae</taxon>
        <taxon>Entelegynae</taxon>
        <taxon>Araneoidea</taxon>
        <taxon>Araneidae</taxon>
        <taxon>Araneus</taxon>
    </lineage>
</organism>